<keyword evidence="1" id="KW-0812">Transmembrane</keyword>
<feature type="transmembrane region" description="Helical" evidence="1">
    <location>
        <begin position="91"/>
        <end position="108"/>
    </location>
</feature>
<accession>A0ABZ2UG99</accession>
<protein>
    <submittedName>
        <fullName evidence="2">EpsG family protein</fullName>
    </submittedName>
</protein>
<dbReference type="EMBL" id="CP150845">
    <property type="protein sequence ID" value="WYZ20188.1"/>
    <property type="molecule type" value="Genomic_DNA"/>
</dbReference>
<evidence type="ECO:0000256" key="1">
    <source>
        <dbReference type="SAM" id="Phobius"/>
    </source>
</evidence>
<feature type="transmembrane region" description="Helical" evidence="1">
    <location>
        <begin position="120"/>
        <end position="142"/>
    </location>
</feature>
<evidence type="ECO:0000313" key="3">
    <source>
        <dbReference type="Proteomes" id="UP001623852"/>
    </source>
</evidence>
<feature type="transmembrane region" description="Helical" evidence="1">
    <location>
        <begin position="192"/>
        <end position="212"/>
    </location>
</feature>
<feature type="transmembrane region" description="Helical" evidence="1">
    <location>
        <begin position="6"/>
        <end position="21"/>
    </location>
</feature>
<organism evidence="2 3">
    <name type="scientific">Flavobacterium soyae</name>
    <dbReference type="NCBI Taxonomy" id="2903098"/>
    <lineage>
        <taxon>Bacteria</taxon>
        <taxon>Pseudomonadati</taxon>
        <taxon>Bacteroidota</taxon>
        <taxon>Flavobacteriia</taxon>
        <taxon>Flavobacteriales</taxon>
        <taxon>Flavobacteriaceae</taxon>
        <taxon>Flavobacterium</taxon>
    </lineage>
</organism>
<name>A0ABZ2UG99_9FLAO</name>
<keyword evidence="1" id="KW-0472">Membrane</keyword>
<proteinExistence type="predicted"/>
<reference evidence="2 3" key="1">
    <citation type="submission" date="2024-03" db="EMBL/GenBank/DDBJ databases">
        <title>Flavobacterium soyae.</title>
        <authorList>
            <person name="Zheng W."/>
        </authorList>
    </citation>
    <scope>NUCLEOTIDE SEQUENCE [LARGE SCALE GENOMIC DNA]</scope>
    <source>
        <strain evidence="2 3">55</strain>
    </source>
</reference>
<feature type="transmembrane region" description="Helical" evidence="1">
    <location>
        <begin position="33"/>
        <end position="51"/>
    </location>
</feature>
<feature type="transmembrane region" description="Helical" evidence="1">
    <location>
        <begin position="242"/>
        <end position="260"/>
    </location>
</feature>
<gene>
    <name evidence="2" type="ORF">AABD74_01710</name>
</gene>
<dbReference type="RefSeq" id="WP_406844507.1">
    <property type="nucleotide sequence ID" value="NZ_CP150845.1"/>
</dbReference>
<keyword evidence="1" id="KW-1133">Transmembrane helix</keyword>
<keyword evidence="3" id="KW-1185">Reference proteome</keyword>
<evidence type="ECO:0000313" key="2">
    <source>
        <dbReference type="EMBL" id="WYZ20188.1"/>
    </source>
</evidence>
<sequence length="371" mass="44162">MDFFSFPYLILILVYVVIYFNENRSKQENNRHIRLLCAFIFFIFFGFRGYVGSDWFNYEYYYSETTLNEWTVVDYEIGFSFLAKLFHDLGLTYNMFVLFITLIQTFLWNRFLKINSSQTALSYIVLISIFPLLILDLLRNFTSILIAVQAIEFVKKNQKIKAAIIILCSTLFHATGVFLLFIIFINANYFKGWLLITLLFFGIVVYILQINFFNTIVDFAGSIIGGRMQYLASTITESDKTYGLRFGILEKLFIVLLLLINYKRIVSNKLIAPIYFNSFFFYCFILLYCSTSETLINRFSLLFFWAYVMIVCDLKILIRNRNITVVVIFICFLKTFITFNRDIYRYSNNLFTEDSYYERKLIREEAYENRE</sequence>
<dbReference type="Pfam" id="PF14897">
    <property type="entry name" value="EpsG"/>
    <property type="match status" value="1"/>
</dbReference>
<feature type="transmembrane region" description="Helical" evidence="1">
    <location>
        <begin position="272"/>
        <end position="289"/>
    </location>
</feature>
<dbReference type="Proteomes" id="UP001623852">
    <property type="component" value="Chromosome"/>
</dbReference>
<feature type="transmembrane region" description="Helical" evidence="1">
    <location>
        <begin position="295"/>
        <end position="316"/>
    </location>
</feature>
<feature type="transmembrane region" description="Helical" evidence="1">
    <location>
        <begin position="162"/>
        <end position="185"/>
    </location>
</feature>
<feature type="transmembrane region" description="Helical" evidence="1">
    <location>
        <begin position="323"/>
        <end position="340"/>
    </location>
</feature>
<dbReference type="InterPro" id="IPR049458">
    <property type="entry name" value="EpsG-like"/>
</dbReference>